<evidence type="ECO:0000313" key="3">
    <source>
        <dbReference type="Proteomes" id="UP001153954"/>
    </source>
</evidence>
<dbReference type="Proteomes" id="UP001153954">
    <property type="component" value="Unassembled WGS sequence"/>
</dbReference>
<feature type="chain" id="PRO_5043448777" description="Fam-b protein" evidence="1">
    <location>
        <begin position="24"/>
        <end position="160"/>
    </location>
</feature>
<feature type="signal peptide" evidence="1">
    <location>
        <begin position="1"/>
        <end position="23"/>
    </location>
</feature>
<sequence length="160" mass="18470">MGKYVKILNILMVVILFNQSIKCEDESEVVNDNINEIKNFVNKNIKSGFTRLLNENKYNKEVLKNIGKEKDIVNSYEDITILDDDGQLKNLKYKSVKPKIPVQLHNLVSHSDVVSESEKDNEGQKINNVATNMKKSKFFDELGCTYAVFFLSVLRTFIRF</sequence>
<dbReference type="AlphaFoldDB" id="A0AAU9TB88"/>
<reference evidence="2" key="1">
    <citation type="submission" date="2022-03" db="EMBL/GenBank/DDBJ databases">
        <authorList>
            <person name="Tunstrom K."/>
        </authorList>
    </citation>
    <scope>NUCLEOTIDE SEQUENCE</scope>
</reference>
<dbReference type="EMBL" id="CAKOGL010000002">
    <property type="protein sequence ID" value="CAH2084116.1"/>
    <property type="molecule type" value="Genomic_DNA"/>
</dbReference>
<evidence type="ECO:0000256" key="1">
    <source>
        <dbReference type="SAM" id="SignalP"/>
    </source>
</evidence>
<organism evidence="2 3">
    <name type="scientific">Euphydryas editha</name>
    <name type="common">Edith's checkerspot</name>
    <dbReference type="NCBI Taxonomy" id="104508"/>
    <lineage>
        <taxon>Eukaryota</taxon>
        <taxon>Metazoa</taxon>
        <taxon>Ecdysozoa</taxon>
        <taxon>Arthropoda</taxon>
        <taxon>Hexapoda</taxon>
        <taxon>Insecta</taxon>
        <taxon>Pterygota</taxon>
        <taxon>Neoptera</taxon>
        <taxon>Endopterygota</taxon>
        <taxon>Lepidoptera</taxon>
        <taxon>Glossata</taxon>
        <taxon>Ditrysia</taxon>
        <taxon>Papilionoidea</taxon>
        <taxon>Nymphalidae</taxon>
        <taxon>Nymphalinae</taxon>
        <taxon>Euphydryas</taxon>
    </lineage>
</organism>
<evidence type="ECO:0000313" key="2">
    <source>
        <dbReference type="EMBL" id="CAH2084116.1"/>
    </source>
</evidence>
<name>A0AAU9TB88_EUPED</name>
<accession>A0AAU9TB88</accession>
<keyword evidence="3" id="KW-1185">Reference proteome</keyword>
<keyword evidence="1" id="KW-0732">Signal</keyword>
<protein>
    <recommendedName>
        <fullName evidence="4">Fam-b protein</fullName>
    </recommendedName>
</protein>
<proteinExistence type="predicted"/>
<gene>
    <name evidence="2" type="ORF">EEDITHA_LOCUS719</name>
</gene>
<evidence type="ECO:0008006" key="4">
    <source>
        <dbReference type="Google" id="ProtNLM"/>
    </source>
</evidence>
<comment type="caution">
    <text evidence="2">The sequence shown here is derived from an EMBL/GenBank/DDBJ whole genome shotgun (WGS) entry which is preliminary data.</text>
</comment>